<accession>A0A2W7NYZ8</accession>
<evidence type="ECO:0000313" key="3">
    <source>
        <dbReference type="Proteomes" id="UP000249239"/>
    </source>
</evidence>
<feature type="signal peptide" evidence="1">
    <location>
        <begin position="1"/>
        <end position="19"/>
    </location>
</feature>
<dbReference type="SUPFAM" id="SSF56925">
    <property type="entry name" value="OMPA-like"/>
    <property type="match status" value="1"/>
</dbReference>
<dbReference type="Proteomes" id="UP000249239">
    <property type="component" value="Unassembled WGS sequence"/>
</dbReference>
<dbReference type="EMBL" id="QKZK01000013">
    <property type="protein sequence ID" value="PZX16422.1"/>
    <property type="molecule type" value="Genomic_DNA"/>
</dbReference>
<feature type="chain" id="PRO_5016115427" description="Outer membrane protein with beta-barrel domain" evidence="1">
    <location>
        <begin position="20"/>
        <end position="162"/>
    </location>
</feature>
<name>A0A2W7NYZ8_9BACT</name>
<proteinExistence type="predicted"/>
<dbReference type="RefSeq" id="WP_111445770.1">
    <property type="nucleotide sequence ID" value="NZ_QKZK01000013.1"/>
</dbReference>
<dbReference type="OrthoDB" id="978645at2"/>
<organism evidence="2 3">
    <name type="scientific">Breznakibacter xylanolyticus</name>
    <dbReference type="NCBI Taxonomy" id="990"/>
    <lineage>
        <taxon>Bacteria</taxon>
        <taxon>Pseudomonadati</taxon>
        <taxon>Bacteroidota</taxon>
        <taxon>Bacteroidia</taxon>
        <taxon>Marinilabiliales</taxon>
        <taxon>Marinilabiliaceae</taxon>
        <taxon>Breznakibacter</taxon>
    </lineage>
</organism>
<evidence type="ECO:0000256" key="1">
    <source>
        <dbReference type="SAM" id="SignalP"/>
    </source>
</evidence>
<sequence length="162" mass="17966">MKKLGILLFALMIGFAAEAQINPHALGLRLGGGDAGGSEISYQHGLSRKTRFEADLGWRNSKYYDAFCLTGVHQWVFPIESGFQWFVGVGGQFGSWSWDDKYYNGNDDDGMWIAIAGQIGIEYQFSEVPLQIGIDARPNIGVVNSNSELGNWDVALSIRYCF</sequence>
<reference evidence="2 3" key="1">
    <citation type="submission" date="2018-06" db="EMBL/GenBank/DDBJ databases">
        <title>Genomic Encyclopedia of Archaeal and Bacterial Type Strains, Phase II (KMG-II): from individual species to whole genera.</title>
        <authorList>
            <person name="Goeker M."/>
        </authorList>
    </citation>
    <scope>NUCLEOTIDE SEQUENCE [LARGE SCALE GENOMIC DNA]</scope>
    <source>
        <strain evidence="2 3">DSM 6779</strain>
    </source>
</reference>
<comment type="caution">
    <text evidence="2">The sequence shown here is derived from an EMBL/GenBank/DDBJ whole genome shotgun (WGS) entry which is preliminary data.</text>
</comment>
<evidence type="ECO:0008006" key="4">
    <source>
        <dbReference type="Google" id="ProtNLM"/>
    </source>
</evidence>
<evidence type="ECO:0000313" key="2">
    <source>
        <dbReference type="EMBL" id="PZX16422.1"/>
    </source>
</evidence>
<dbReference type="AlphaFoldDB" id="A0A2W7NYZ8"/>
<dbReference type="InterPro" id="IPR011250">
    <property type="entry name" value="OMP/PagP_B-barrel"/>
</dbReference>
<keyword evidence="1" id="KW-0732">Signal</keyword>
<keyword evidence="3" id="KW-1185">Reference proteome</keyword>
<protein>
    <recommendedName>
        <fullName evidence="4">Outer membrane protein with beta-barrel domain</fullName>
    </recommendedName>
</protein>
<gene>
    <name evidence="2" type="ORF">LX69_01917</name>
</gene>